<dbReference type="SUPFAM" id="SSF88713">
    <property type="entry name" value="Glycoside hydrolase/deacetylase"/>
    <property type="match status" value="1"/>
</dbReference>
<dbReference type="Proteomes" id="UP000249377">
    <property type="component" value="Unassembled WGS sequence"/>
</dbReference>
<dbReference type="Gene3D" id="2.60.40.1180">
    <property type="entry name" value="Golgi alpha-mannosidase II"/>
    <property type="match status" value="1"/>
</dbReference>
<evidence type="ECO:0000256" key="2">
    <source>
        <dbReference type="ARBA" id="ARBA00022723"/>
    </source>
</evidence>
<dbReference type="GO" id="GO:0030246">
    <property type="term" value="F:carbohydrate binding"/>
    <property type="evidence" value="ECO:0007669"/>
    <property type="project" value="InterPro"/>
</dbReference>
<dbReference type="Gene3D" id="2.70.98.30">
    <property type="entry name" value="Golgi alpha-mannosidase II, domain 4"/>
    <property type="match status" value="1"/>
</dbReference>
<dbReference type="GO" id="GO:0006013">
    <property type="term" value="P:mannose metabolic process"/>
    <property type="evidence" value="ECO:0007669"/>
    <property type="project" value="InterPro"/>
</dbReference>
<accession>A0A328UJ46</accession>
<dbReference type="Pfam" id="PF01074">
    <property type="entry name" value="Glyco_hydro_38N"/>
    <property type="match status" value="1"/>
</dbReference>
<dbReference type="PANTHER" id="PTHR46017">
    <property type="entry name" value="ALPHA-MANNOSIDASE 2C1"/>
    <property type="match status" value="1"/>
</dbReference>
<dbReference type="CDD" id="cd10789">
    <property type="entry name" value="GH38N_AMII_ER_cytosolic"/>
    <property type="match status" value="1"/>
</dbReference>
<dbReference type="InterPro" id="IPR000602">
    <property type="entry name" value="Glyco_hydro_38_N"/>
</dbReference>
<dbReference type="RefSeq" id="WP_112331200.1">
    <property type="nucleotide sequence ID" value="NZ_QLYR01000001.1"/>
</dbReference>
<feature type="domain" description="Glycoside hydrolase family 38 central" evidence="5">
    <location>
        <begin position="270"/>
        <end position="345"/>
    </location>
</feature>
<dbReference type="GO" id="GO:0046872">
    <property type="term" value="F:metal ion binding"/>
    <property type="evidence" value="ECO:0007669"/>
    <property type="project" value="UniProtKB-KW"/>
</dbReference>
<organism evidence="6 7">
    <name type="scientific">Hydrogeniiclostridium mannosilyticum</name>
    <dbReference type="NCBI Taxonomy" id="2764322"/>
    <lineage>
        <taxon>Bacteria</taxon>
        <taxon>Bacillati</taxon>
        <taxon>Bacillota</taxon>
        <taxon>Clostridia</taxon>
        <taxon>Eubacteriales</taxon>
        <taxon>Acutalibacteraceae</taxon>
        <taxon>Hydrogeniiclostridium</taxon>
    </lineage>
</organism>
<dbReference type="SUPFAM" id="SSF88688">
    <property type="entry name" value="Families 57/38 glycoside transferase middle domain"/>
    <property type="match status" value="1"/>
</dbReference>
<dbReference type="Pfam" id="PF07748">
    <property type="entry name" value="Glyco_hydro_38C"/>
    <property type="match status" value="1"/>
</dbReference>
<dbReference type="Gene3D" id="1.20.1270.50">
    <property type="entry name" value="Glycoside hydrolase family 38, central domain"/>
    <property type="match status" value="1"/>
</dbReference>
<dbReference type="InterPro" id="IPR011682">
    <property type="entry name" value="Glyco_hydro_38_C"/>
</dbReference>
<comment type="caution">
    <text evidence="6">The sequence shown here is derived from an EMBL/GenBank/DDBJ whole genome shotgun (WGS) entry which is preliminary data.</text>
</comment>
<keyword evidence="2" id="KW-0479">Metal-binding</keyword>
<gene>
    <name evidence="6" type="ORF">DPQ25_00340</name>
</gene>
<evidence type="ECO:0000313" key="6">
    <source>
        <dbReference type="EMBL" id="RAQ30004.1"/>
    </source>
</evidence>
<dbReference type="SUPFAM" id="SSF74650">
    <property type="entry name" value="Galactose mutarotase-like"/>
    <property type="match status" value="1"/>
</dbReference>
<dbReference type="SMART" id="SM00872">
    <property type="entry name" value="Alpha-mann_mid"/>
    <property type="match status" value="1"/>
</dbReference>
<dbReference type="InterPro" id="IPR011013">
    <property type="entry name" value="Gal_mutarotase_sf_dom"/>
</dbReference>
<dbReference type="Pfam" id="PF09261">
    <property type="entry name" value="Alpha-mann_mid"/>
    <property type="match status" value="1"/>
</dbReference>
<evidence type="ECO:0000259" key="5">
    <source>
        <dbReference type="SMART" id="SM00872"/>
    </source>
</evidence>
<dbReference type="EMBL" id="QLYR01000001">
    <property type="protein sequence ID" value="RAQ30004.1"/>
    <property type="molecule type" value="Genomic_DNA"/>
</dbReference>
<name>A0A328UJ46_9FIRM</name>
<keyword evidence="7" id="KW-1185">Reference proteome</keyword>
<evidence type="ECO:0000313" key="7">
    <source>
        <dbReference type="Proteomes" id="UP000249377"/>
    </source>
</evidence>
<evidence type="ECO:0000256" key="1">
    <source>
        <dbReference type="ARBA" id="ARBA00009792"/>
    </source>
</evidence>
<dbReference type="Gene3D" id="3.20.110.10">
    <property type="entry name" value="Glycoside hydrolase 38, N terminal domain"/>
    <property type="match status" value="1"/>
</dbReference>
<dbReference type="AlphaFoldDB" id="A0A328UJ46"/>
<dbReference type="InterPro" id="IPR028995">
    <property type="entry name" value="Glyco_hydro_57/38_cen_sf"/>
</dbReference>
<comment type="similarity">
    <text evidence="1">Belongs to the glycosyl hydrolase 38 family.</text>
</comment>
<keyword evidence="4" id="KW-0326">Glycosidase</keyword>
<protein>
    <submittedName>
        <fullName evidence="6">Alpha-mannosidase</fullName>
    </submittedName>
</protein>
<dbReference type="InterPro" id="IPR037094">
    <property type="entry name" value="Glyco_hydro_38_cen_sf"/>
</dbReference>
<keyword evidence="3" id="KW-0378">Hydrolase</keyword>
<proteinExistence type="inferred from homology"/>
<sequence>MKKLYLIGNAHLDPAWLWPWQEGFAEVKATFSSALDRLNEYEGFIFTSSSVQYYEWIEKNEPELFEKIRSRVREGRWVICGGWWIQPDCNIPSGESFVRQGLLGQRYLLEKFGRMATVGYNVDSFGHNGALPQILKKQGLSAYVFLRPGPHEKDLPASTFWWEANDGSRVVGYQIPYTYCSWLPGLEDHIRQCVADLKKENLQSFMCFYGVGNHGGGPTIKSLDYIRSIQSEVAETENVALTFASPEDFLTDLNRDPVSLPVCRDDLQHHAPGCYSANSMIKEANQKAENALLRAEKYGVLAERLGRPVEDVLEEPWKRVLFNQFHDILAGACIESVYPEALAQYGEAVSLAGQTENYALQGISFHIQISKEEAMQPLVVFNPHPWPVQAVICHERGIEPGCGCKVLDSTGREAPHQLVRTQAQVEGRRNIAFEVTVPPMGYETYRLYMDPALSPAGPVKADDPYMLENDMVRVRFNAATGLIDSIFDKKARTEFLHAPAPVPTVIHDDSDTWSHGIQRFDEVLGAFTLRSINRVETGPLLNRIRVVSTYEDSILTQTFTLYRFSPIVYAEARLNWRGKNQCLKLRIPVQVENATATFGNPFGHIVREATGLEEPFQNWIDISGACPQNGMQQGLTLITDHKYGADVKGQALSLTVLRSPVFAHHIPQQLNPEDEYLYTEQGTQIFQYSLIPHTGGWRNARPAQRASELLQPLTKVAETYHPGEFPQSYSGLALCEPNIILSALKKAHHAEGYILRAYETDGKYTAATIQAPLFSRDIQVRFSPYEVKTLLIRPGLENCVQEVSMTELPPEHNIKEHL</sequence>
<reference evidence="6 7" key="1">
    <citation type="submission" date="2018-06" db="EMBL/GenBank/DDBJ databases">
        <title>Noncontiguous genome sequence of Ruminococcaceae bacterium ASD2818.</title>
        <authorList>
            <person name="Chaplin A.V."/>
            <person name="Sokolova S.R."/>
            <person name="Kochetkova T.O."/>
            <person name="Goltsov A.Y."/>
            <person name="Trofimov D.Y."/>
            <person name="Efimov B.A."/>
        </authorList>
    </citation>
    <scope>NUCLEOTIDE SEQUENCE [LARGE SCALE GENOMIC DNA]</scope>
    <source>
        <strain evidence="6 7">ASD2818</strain>
    </source>
</reference>
<dbReference type="GO" id="GO:0004559">
    <property type="term" value="F:alpha-mannosidase activity"/>
    <property type="evidence" value="ECO:0007669"/>
    <property type="project" value="InterPro"/>
</dbReference>
<dbReference type="InterPro" id="IPR015341">
    <property type="entry name" value="Glyco_hydro_38_cen"/>
</dbReference>
<dbReference type="PANTHER" id="PTHR46017:SF1">
    <property type="entry name" value="ALPHA-MANNOSIDASE 2C1"/>
    <property type="match status" value="1"/>
</dbReference>
<evidence type="ECO:0000256" key="3">
    <source>
        <dbReference type="ARBA" id="ARBA00022801"/>
    </source>
</evidence>
<dbReference type="InterPro" id="IPR013780">
    <property type="entry name" value="Glyco_hydro_b"/>
</dbReference>
<dbReference type="GO" id="GO:0009313">
    <property type="term" value="P:oligosaccharide catabolic process"/>
    <property type="evidence" value="ECO:0007669"/>
    <property type="project" value="TreeGrafter"/>
</dbReference>
<dbReference type="InterPro" id="IPR027291">
    <property type="entry name" value="Glyco_hydro_38_N_sf"/>
</dbReference>
<dbReference type="InterPro" id="IPR011330">
    <property type="entry name" value="Glyco_hydro/deAcase_b/a-brl"/>
</dbReference>
<evidence type="ECO:0000256" key="4">
    <source>
        <dbReference type="ARBA" id="ARBA00023295"/>
    </source>
</evidence>